<feature type="active site" description="Nucleophile" evidence="13">
    <location>
        <position position="676"/>
    </location>
</feature>
<dbReference type="InterPro" id="IPR038765">
    <property type="entry name" value="Papain-like_cys_pep_sf"/>
</dbReference>
<dbReference type="Pfam" id="PF18031">
    <property type="entry name" value="UCH_C"/>
    <property type="match status" value="1"/>
</dbReference>
<evidence type="ECO:0000259" key="16">
    <source>
        <dbReference type="PROSITE" id="PS52048"/>
    </source>
</evidence>
<evidence type="ECO:0000313" key="18">
    <source>
        <dbReference type="Proteomes" id="UP001302745"/>
    </source>
</evidence>
<evidence type="ECO:0000313" key="17">
    <source>
        <dbReference type="EMBL" id="KAK4151181.1"/>
    </source>
</evidence>
<dbReference type="PANTHER" id="PTHR43337">
    <property type="entry name" value="XANTHINE/URACIL PERMEASE C887.17-RELATED"/>
    <property type="match status" value="1"/>
</dbReference>
<evidence type="ECO:0000256" key="11">
    <source>
        <dbReference type="ARBA" id="ARBA00022989"/>
    </source>
</evidence>
<evidence type="ECO:0000256" key="6">
    <source>
        <dbReference type="ARBA" id="ARBA00022670"/>
    </source>
</evidence>
<dbReference type="SUPFAM" id="SSF54001">
    <property type="entry name" value="Cysteine proteinases"/>
    <property type="match status" value="1"/>
</dbReference>
<comment type="caution">
    <text evidence="17">The sequence shown here is derived from an EMBL/GenBank/DDBJ whole genome shotgun (WGS) entry which is preliminary data.</text>
</comment>
<proteinExistence type="inferred from homology"/>
<dbReference type="AlphaFoldDB" id="A0AAN6VHZ2"/>
<evidence type="ECO:0000256" key="2">
    <source>
        <dbReference type="ARBA" id="ARBA00004141"/>
    </source>
</evidence>
<evidence type="ECO:0000256" key="13">
    <source>
        <dbReference type="PROSITE-ProRule" id="PRU01393"/>
    </source>
</evidence>
<accession>A0AAN6VHZ2</accession>
<evidence type="ECO:0000256" key="5">
    <source>
        <dbReference type="ARBA" id="ARBA00022448"/>
    </source>
</evidence>
<keyword evidence="8 13" id="KW-0833">Ubl conjugation pathway</keyword>
<feature type="active site" description="Proton donor" evidence="13">
    <location>
        <position position="764"/>
    </location>
</feature>
<evidence type="ECO:0000256" key="14">
    <source>
        <dbReference type="SAM" id="MobiDB-lite"/>
    </source>
</evidence>
<keyword evidence="10 13" id="KW-0788">Thiol protease</keyword>
<feature type="transmembrane region" description="Helical" evidence="15">
    <location>
        <begin position="399"/>
        <end position="424"/>
    </location>
</feature>
<dbReference type="GO" id="GO:0015854">
    <property type="term" value="P:guanine transport"/>
    <property type="evidence" value="ECO:0007669"/>
    <property type="project" value="TreeGrafter"/>
</dbReference>
<dbReference type="PROSITE" id="PS52048">
    <property type="entry name" value="UCH_DOMAIN"/>
    <property type="match status" value="1"/>
</dbReference>
<dbReference type="GO" id="GO:0005345">
    <property type="term" value="F:purine nucleobase transmembrane transporter activity"/>
    <property type="evidence" value="ECO:0007669"/>
    <property type="project" value="TreeGrafter"/>
</dbReference>
<feature type="transmembrane region" description="Helical" evidence="15">
    <location>
        <begin position="509"/>
        <end position="529"/>
    </location>
</feature>
<keyword evidence="11 15" id="KW-1133">Transmembrane helix</keyword>
<dbReference type="GO" id="GO:0015853">
    <property type="term" value="P:adenine transport"/>
    <property type="evidence" value="ECO:0007669"/>
    <property type="project" value="TreeGrafter"/>
</dbReference>
<feature type="transmembrane region" description="Helical" evidence="15">
    <location>
        <begin position="182"/>
        <end position="202"/>
    </location>
</feature>
<dbReference type="Gene3D" id="3.40.532.10">
    <property type="entry name" value="Peptidase C12, ubiquitin carboxyl-terminal hydrolase"/>
    <property type="match status" value="1"/>
</dbReference>
<name>A0AAN6VHZ2_9PEZI</name>
<evidence type="ECO:0000256" key="4">
    <source>
        <dbReference type="ARBA" id="ARBA00012759"/>
    </source>
</evidence>
<dbReference type="GO" id="GO:0006511">
    <property type="term" value="P:ubiquitin-dependent protein catabolic process"/>
    <property type="evidence" value="ECO:0007669"/>
    <property type="project" value="UniProtKB-UniRule"/>
</dbReference>
<dbReference type="InterPro" id="IPR006043">
    <property type="entry name" value="NCS2"/>
</dbReference>
<dbReference type="GO" id="GO:0004843">
    <property type="term" value="F:cysteine-type deubiquitinase activity"/>
    <property type="evidence" value="ECO:0007669"/>
    <property type="project" value="UniProtKB-UniRule"/>
</dbReference>
<keyword evidence="9 13" id="KW-0378">Hydrolase</keyword>
<keyword evidence="5" id="KW-0813">Transport</keyword>
<feature type="compositionally biased region" description="Gly residues" evidence="14">
    <location>
        <begin position="892"/>
        <end position="908"/>
    </location>
</feature>
<dbReference type="InterPro" id="IPR036959">
    <property type="entry name" value="Peptidase_C12_UCH_sf"/>
</dbReference>
<feature type="transmembrane region" description="Helical" evidence="15">
    <location>
        <begin position="484"/>
        <end position="503"/>
    </location>
</feature>
<keyword evidence="18" id="KW-1185">Reference proteome</keyword>
<dbReference type="EC" id="3.4.19.12" evidence="4 13"/>
<dbReference type="Pfam" id="PF01088">
    <property type="entry name" value="Peptidase_C12"/>
    <property type="match status" value="1"/>
</dbReference>
<comment type="similarity">
    <text evidence="3">Belongs to the nucleobase:cation symporter-2 (NCS2) (TC 2.A.40) family. Azg-like subfamily.</text>
</comment>
<reference evidence="17" key="2">
    <citation type="submission" date="2023-05" db="EMBL/GenBank/DDBJ databases">
        <authorList>
            <consortium name="Lawrence Berkeley National Laboratory"/>
            <person name="Steindorff A."/>
            <person name="Hensen N."/>
            <person name="Bonometti L."/>
            <person name="Westerberg I."/>
            <person name="Brannstrom I.O."/>
            <person name="Guillou S."/>
            <person name="Cros-Aarteil S."/>
            <person name="Calhoun S."/>
            <person name="Haridas S."/>
            <person name="Kuo A."/>
            <person name="Mondo S."/>
            <person name="Pangilinan J."/>
            <person name="Riley R."/>
            <person name="Labutti K."/>
            <person name="Andreopoulos B."/>
            <person name="Lipzen A."/>
            <person name="Chen C."/>
            <person name="Yanf M."/>
            <person name="Daum C."/>
            <person name="Ng V."/>
            <person name="Clum A."/>
            <person name="Ohm R."/>
            <person name="Martin F."/>
            <person name="Silar P."/>
            <person name="Natvig D."/>
            <person name="Lalanne C."/>
            <person name="Gautier V."/>
            <person name="Ament-Velasquez S.L."/>
            <person name="Kruys A."/>
            <person name="Hutchinson M.I."/>
            <person name="Powell A.J."/>
            <person name="Barry K."/>
            <person name="Miller A.N."/>
            <person name="Grigoriev I.V."/>
            <person name="Debuchy R."/>
            <person name="Gladieux P."/>
            <person name="Thoren M.H."/>
            <person name="Johannesson H."/>
        </authorList>
    </citation>
    <scope>NUCLEOTIDE SEQUENCE</scope>
    <source>
        <strain evidence="17">CBS 538.74</strain>
    </source>
</reference>
<dbReference type="GO" id="GO:0005886">
    <property type="term" value="C:plasma membrane"/>
    <property type="evidence" value="ECO:0007669"/>
    <property type="project" value="TreeGrafter"/>
</dbReference>
<sequence>MPGTYRTSHSTHGRQCWQVARRQAVPSQRKRAFANAVPPSQPKEIEDSKLSAEIRAGITTFTTMAYIIAVNAFILAESGYGCPCEKPDLQGNCANMAEWTECYNGSLVPPRLCATRSADNSINSDLKLDLVTATAAISAFSSIIFGIFTNLPVALAPGMGLNAYFTYQVVGVKGMGSVNYRVALTAVFIEGWIFLFLALTGMRHWLVKIIPGTIKIASGVGIGLFLTLIGMSYTSGLGLITGAISTPLSIGGCPVEDLNEVGECASGVMTSPKMWVGIIFGGILTAFLMAFRVKGAIIIGIAVVSILSWPRNTALTYFPNTDDGNRRFDYFSKIVSFHPINNTMTQQQWDLSGESGAKFAIALFTFLYVDIIDCTATLYSMARFCSRVRKDEADFPRSTVAFCVDALCISVGALFGVSPVTAFIESSAGIAEGGRTGLTAVVTGLCFLVSMFFAPVLASIPPWATGSTLILVGCMMIRQVTKINWVYIGDAIPSFVTLAFIPFSYSCAYGLLAGLFTYAFINISIWIVVKLSGETITPENYELKEYWDWRFPGERPWIVRAAFRCIYWARRRRDRSASFSLNSVDDFTEELTSEHPQGVFTYLLDNLGVKDVQFEELLSLDPDALAQLYPVYGVIFLFKFPTDTPYHAGDKPLDGTFDQDASERLFFAAQTIQNACGTQALLSVLLNKTADADGGAASADETINIGPALTDFREFTMALPPEYRGEALSNSELIRDVHNSFAKSSPFVDETQRQPDEGGDDAFHFIAYTPIGGTLYELDGLQPAPISHGGCTRDEFPARVMDVLQRRIARYDAAEIRFNLLAMVRDLRMRAREFGDAELLAREERKRRDWQFENALRRHNFVGFAGEVLKGVVAAKLKEEEGGGAKEDRQKGAGGGGGGGGGDVEMAG</sequence>
<evidence type="ECO:0000256" key="10">
    <source>
        <dbReference type="ARBA" id="ARBA00022807"/>
    </source>
</evidence>
<evidence type="ECO:0000256" key="9">
    <source>
        <dbReference type="ARBA" id="ARBA00022801"/>
    </source>
</evidence>
<feature type="region of interest" description="Disordered" evidence="14">
    <location>
        <begin position="880"/>
        <end position="908"/>
    </location>
</feature>
<feature type="transmembrane region" description="Helical" evidence="15">
    <location>
        <begin position="274"/>
        <end position="291"/>
    </location>
</feature>
<dbReference type="FunFam" id="3.40.532.10:FF:000009">
    <property type="entry name" value="Ubiquitin carboxyl-terminal hydrolase"/>
    <property type="match status" value="1"/>
</dbReference>
<dbReference type="InterPro" id="IPR045018">
    <property type="entry name" value="Azg-like"/>
</dbReference>
<dbReference type="Proteomes" id="UP001302745">
    <property type="component" value="Unassembled WGS sequence"/>
</dbReference>
<dbReference type="InterPro" id="IPR041507">
    <property type="entry name" value="UCH_C"/>
</dbReference>
<dbReference type="CDD" id="cd09617">
    <property type="entry name" value="Peptidase_C12_UCH37_BAP1"/>
    <property type="match status" value="1"/>
</dbReference>
<protein>
    <recommendedName>
        <fullName evidence="4 13">ubiquitinyl hydrolase 1</fullName>
        <ecNumber evidence="4 13">3.4.19.12</ecNumber>
    </recommendedName>
</protein>
<feature type="compositionally biased region" description="Basic and acidic residues" evidence="14">
    <location>
        <begin position="880"/>
        <end position="891"/>
    </location>
</feature>
<feature type="transmembrane region" description="Helical" evidence="15">
    <location>
        <begin position="214"/>
        <end position="233"/>
    </location>
</feature>
<feature type="site" description="Transition state stabilizer" evidence="13">
    <location>
        <position position="670"/>
    </location>
</feature>
<organism evidence="17 18">
    <name type="scientific">Chaetomidium leptoderma</name>
    <dbReference type="NCBI Taxonomy" id="669021"/>
    <lineage>
        <taxon>Eukaryota</taxon>
        <taxon>Fungi</taxon>
        <taxon>Dikarya</taxon>
        <taxon>Ascomycota</taxon>
        <taxon>Pezizomycotina</taxon>
        <taxon>Sordariomycetes</taxon>
        <taxon>Sordariomycetidae</taxon>
        <taxon>Sordariales</taxon>
        <taxon>Chaetomiaceae</taxon>
        <taxon>Chaetomidium</taxon>
    </lineage>
</organism>
<keyword evidence="6 13" id="KW-0645">Protease</keyword>
<comment type="similarity">
    <text evidence="13">Belongs to the peptidase C12 family.</text>
</comment>
<feature type="transmembrane region" description="Helical" evidence="15">
    <location>
        <begin position="130"/>
        <end position="151"/>
    </location>
</feature>
<comment type="catalytic activity">
    <reaction evidence="1 13">
        <text>Thiol-dependent hydrolysis of ester, thioester, amide, peptide and isopeptide bonds formed by the C-terminal Gly of ubiquitin (a 76-residue protein attached to proteins as an intracellular targeting signal).</text>
        <dbReference type="EC" id="3.4.19.12"/>
    </reaction>
</comment>
<feature type="site" description="Important for enzyme activity" evidence="13">
    <location>
        <position position="779"/>
    </location>
</feature>
<comment type="subcellular location">
    <subcellularLocation>
        <location evidence="2">Membrane</location>
        <topology evidence="2">Multi-pass membrane protein</topology>
    </subcellularLocation>
</comment>
<evidence type="ECO:0000256" key="7">
    <source>
        <dbReference type="ARBA" id="ARBA00022692"/>
    </source>
</evidence>
<dbReference type="Pfam" id="PF00860">
    <property type="entry name" value="Xan_ur_permease"/>
    <property type="match status" value="1"/>
</dbReference>
<reference evidence="17" key="1">
    <citation type="journal article" date="2023" name="Mol. Phylogenet. Evol.">
        <title>Genome-scale phylogeny and comparative genomics of the fungal order Sordariales.</title>
        <authorList>
            <person name="Hensen N."/>
            <person name="Bonometti L."/>
            <person name="Westerberg I."/>
            <person name="Brannstrom I.O."/>
            <person name="Guillou S."/>
            <person name="Cros-Aarteil S."/>
            <person name="Calhoun S."/>
            <person name="Haridas S."/>
            <person name="Kuo A."/>
            <person name="Mondo S."/>
            <person name="Pangilinan J."/>
            <person name="Riley R."/>
            <person name="LaButti K."/>
            <person name="Andreopoulos B."/>
            <person name="Lipzen A."/>
            <person name="Chen C."/>
            <person name="Yan M."/>
            <person name="Daum C."/>
            <person name="Ng V."/>
            <person name="Clum A."/>
            <person name="Steindorff A."/>
            <person name="Ohm R.A."/>
            <person name="Martin F."/>
            <person name="Silar P."/>
            <person name="Natvig D.O."/>
            <person name="Lalanne C."/>
            <person name="Gautier V."/>
            <person name="Ament-Velasquez S.L."/>
            <person name="Kruys A."/>
            <person name="Hutchinson M.I."/>
            <person name="Powell A.J."/>
            <person name="Barry K."/>
            <person name="Miller A.N."/>
            <person name="Grigoriev I.V."/>
            <person name="Debuchy R."/>
            <person name="Gladieux P."/>
            <person name="Hiltunen Thoren M."/>
            <person name="Johannesson H."/>
        </authorList>
    </citation>
    <scope>NUCLEOTIDE SEQUENCE</scope>
    <source>
        <strain evidence="17">CBS 538.74</strain>
    </source>
</reference>
<dbReference type="EMBL" id="MU857029">
    <property type="protein sequence ID" value="KAK4151181.1"/>
    <property type="molecule type" value="Genomic_DNA"/>
</dbReference>
<evidence type="ECO:0000256" key="1">
    <source>
        <dbReference type="ARBA" id="ARBA00000707"/>
    </source>
</evidence>
<dbReference type="PANTHER" id="PTHR43337:SF3">
    <property type="entry name" value="PURINE TRANSPORTER"/>
    <property type="match status" value="1"/>
</dbReference>
<evidence type="ECO:0000256" key="3">
    <source>
        <dbReference type="ARBA" id="ARBA00005697"/>
    </source>
</evidence>
<evidence type="ECO:0000256" key="8">
    <source>
        <dbReference type="ARBA" id="ARBA00022786"/>
    </source>
</evidence>
<feature type="transmembrane region" description="Helical" evidence="15">
    <location>
        <begin position="359"/>
        <end position="379"/>
    </location>
</feature>
<feature type="domain" description="UCH catalytic" evidence="16">
    <location>
        <begin position="589"/>
        <end position="825"/>
    </location>
</feature>
<feature type="transmembrane region" description="Helical" evidence="15">
    <location>
        <begin position="436"/>
        <end position="454"/>
    </location>
</feature>
<keyword evidence="7 15" id="KW-0812">Transmembrane</keyword>
<dbReference type="Gene3D" id="1.20.58.860">
    <property type="match status" value="1"/>
</dbReference>
<gene>
    <name evidence="17" type="ORF">C8A00DRAFT_45575</name>
</gene>
<keyword evidence="12 15" id="KW-0472">Membrane</keyword>
<evidence type="ECO:0000256" key="15">
    <source>
        <dbReference type="SAM" id="Phobius"/>
    </source>
</evidence>
<evidence type="ECO:0000256" key="12">
    <source>
        <dbReference type="ARBA" id="ARBA00023136"/>
    </source>
</evidence>
<dbReference type="InterPro" id="IPR001578">
    <property type="entry name" value="Peptidase_C12_UCH"/>
</dbReference>